<organism evidence="2 3">
    <name type="scientific">Flavobacterium rivuli WB 3.3-2 = DSM 21788</name>
    <dbReference type="NCBI Taxonomy" id="1121895"/>
    <lineage>
        <taxon>Bacteria</taxon>
        <taxon>Pseudomonadati</taxon>
        <taxon>Bacteroidota</taxon>
        <taxon>Flavobacteriia</taxon>
        <taxon>Flavobacteriales</taxon>
        <taxon>Flavobacteriaceae</taxon>
        <taxon>Flavobacterium</taxon>
    </lineage>
</organism>
<dbReference type="InterPro" id="IPR030395">
    <property type="entry name" value="GP_PDE_dom"/>
</dbReference>
<dbReference type="PANTHER" id="PTHR46211">
    <property type="entry name" value="GLYCEROPHOSPHORYL DIESTER PHOSPHODIESTERASE"/>
    <property type="match status" value="1"/>
</dbReference>
<reference evidence="2 3" key="1">
    <citation type="submission" date="2013-09" db="EMBL/GenBank/DDBJ databases">
        <authorList>
            <person name="Zeng Z."/>
            <person name="Chen C."/>
        </authorList>
    </citation>
    <scope>NUCLEOTIDE SEQUENCE [LARGE SCALE GENOMIC DNA]</scope>
    <source>
        <strain evidence="2 3">WB 3.3-2</strain>
    </source>
</reference>
<name>A0A0A2MG09_9FLAO</name>
<dbReference type="InterPro" id="IPR017946">
    <property type="entry name" value="PLC-like_Pdiesterase_TIM-brl"/>
</dbReference>
<feature type="domain" description="GP-PDE" evidence="1">
    <location>
        <begin position="4"/>
        <end position="228"/>
    </location>
</feature>
<dbReference type="STRING" id="1121895.GCA_000378485_02146"/>
<dbReference type="Pfam" id="PF03009">
    <property type="entry name" value="GDPD"/>
    <property type="match status" value="1"/>
</dbReference>
<dbReference type="PROSITE" id="PS51704">
    <property type="entry name" value="GP_PDE"/>
    <property type="match status" value="1"/>
</dbReference>
<dbReference type="SUPFAM" id="SSF51695">
    <property type="entry name" value="PLC-like phosphodiesterases"/>
    <property type="match status" value="1"/>
</dbReference>
<evidence type="ECO:0000313" key="3">
    <source>
        <dbReference type="Proteomes" id="UP000030152"/>
    </source>
</evidence>
<comment type="caution">
    <text evidence="2">The sequence shown here is derived from an EMBL/GenBank/DDBJ whole genome shotgun (WGS) entry which is preliminary data.</text>
</comment>
<dbReference type="AlphaFoldDB" id="A0A0A2MG09"/>
<keyword evidence="3" id="KW-1185">Reference proteome</keyword>
<dbReference type="eggNOG" id="COG0584">
    <property type="taxonomic scope" value="Bacteria"/>
</dbReference>
<dbReference type="RefSeq" id="WP_035642159.1">
    <property type="nucleotide sequence ID" value="NZ_JRLX01000005.1"/>
</dbReference>
<dbReference type="EMBL" id="JRLX01000005">
    <property type="protein sequence ID" value="KGO87230.1"/>
    <property type="molecule type" value="Genomic_DNA"/>
</dbReference>
<dbReference type="GO" id="GO:0008081">
    <property type="term" value="F:phosphoric diester hydrolase activity"/>
    <property type="evidence" value="ECO:0007669"/>
    <property type="project" value="InterPro"/>
</dbReference>
<protein>
    <submittedName>
        <fullName evidence="2">Glycerophosphodiester phosphodiesterase</fullName>
    </submittedName>
</protein>
<dbReference type="Proteomes" id="UP000030152">
    <property type="component" value="Unassembled WGS sequence"/>
</dbReference>
<dbReference type="GO" id="GO:0006629">
    <property type="term" value="P:lipid metabolic process"/>
    <property type="evidence" value="ECO:0007669"/>
    <property type="project" value="InterPro"/>
</dbReference>
<dbReference type="Gene3D" id="3.20.20.190">
    <property type="entry name" value="Phosphatidylinositol (PI) phosphodiesterase"/>
    <property type="match status" value="1"/>
</dbReference>
<dbReference type="OrthoDB" id="384721at2"/>
<evidence type="ECO:0000259" key="1">
    <source>
        <dbReference type="PROSITE" id="PS51704"/>
    </source>
</evidence>
<gene>
    <name evidence="2" type="ORF">Q765_06060</name>
</gene>
<evidence type="ECO:0000313" key="2">
    <source>
        <dbReference type="EMBL" id="KGO87230.1"/>
    </source>
</evidence>
<accession>A0A0A2MG09</accession>
<sequence length="228" mass="25602">MAAILKIGHRGAKGHAPENTMASFAKALELGVDGIELDVHVCATGELVVIHDFTVDRVTNGTGEVHKLSLAQLKALTIERDHYIPTLDEVYDLINKRCFVNIELKGRHTAIPVSDFINTYVKEKGYEYADFLVSSFQREELQVMSEVNPNVHLGVLTQASVTQAWQWAMEFKAKAIHPHFTLLTESNVHKAQQAGLKVYTWTMNEPEDIARIKNYNVDGIISDYPELL</sequence>
<dbReference type="PANTHER" id="PTHR46211:SF14">
    <property type="entry name" value="GLYCEROPHOSPHODIESTER PHOSPHODIESTERASE"/>
    <property type="match status" value="1"/>
</dbReference>
<proteinExistence type="predicted"/>